<feature type="transmembrane region" description="Helical" evidence="1">
    <location>
        <begin position="69"/>
        <end position="88"/>
    </location>
</feature>
<proteinExistence type="predicted"/>
<dbReference type="AlphaFoldDB" id="A0A6J6L4N6"/>
<evidence type="ECO:0000313" key="2">
    <source>
        <dbReference type="EMBL" id="CAB4655574.1"/>
    </source>
</evidence>
<dbReference type="EMBL" id="CAEZWL010000018">
    <property type="protein sequence ID" value="CAB4655574.1"/>
    <property type="molecule type" value="Genomic_DNA"/>
</dbReference>
<organism evidence="2">
    <name type="scientific">freshwater metagenome</name>
    <dbReference type="NCBI Taxonomy" id="449393"/>
    <lineage>
        <taxon>unclassified sequences</taxon>
        <taxon>metagenomes</taxon>
        <taxon>ecological metagenomes</taxon>
    </lineage>
</organism>
<keyword evidence="1" id="KW-0812">Transmembrane</keyword>
<accession>A0A6J6L4N6</accession>
<keyword evidence="1" id="KW-0472">Membrane</keyword>
<evidence type="ECO:0000256" key="1">
    <source>
        <dbReference type="SAM" id="Phobius"/>
    </source>
</evidence>
<feature type="transmembrane region" description="Helical" evidence="1">
    <location>
        <begin position="42"/>
        <end position="63"/>
    </location>
</feature>
<reference evidence="2" key="1">
    <citation type="submission" date="2020-05" db="EMBL/GenBank/DDBJ databases">
        <authorList>
            <person name="Chiriac C."/>
            <person name="Salcher M."/>
            <person name="Ghai R."/>
            <person name="Kavagutti S V."/>
        </authorList>
    </citation>
    <scope>NUCLEOTIDE SEQUENCE</scope>
</reference>
<gene>
    <name evidence="2" type="ORF">UFOPK2243_00785</name>
</gene>
<name>A0A6J6L4N6_9ZZZZ</name>
<feature type="transmembrane region" description="Helical" evidence="1">
    <location>
        <begin position="6"/>
        <end position="30"/>
    </location>
</feature>
<keyword evidence="1" id="KW-1133">Transmembrane helix</keyword>
<protein>
    <submittedName>
        <fullName evidence="2">Unannotated protein</fullName>
    </submittedName>
</protein>
<sequence>MESLALVVSIILAIVMFSGPIGIILTINPIWKATLKVPALWYARRALITLLAIVGTVMGFLVLFSGIPFIASLMVISGVILNVIAIRLEYQIGKFNRRGTPGTPGASEL</sequence>